<dbReference type="OrthoDB" id="6190788at2"/>
<dbReference type="InterPro" id="IPR010559">
    <property type="entry name" value="Sig_transdc_His_kin_internal"/>
</dbReference>
<dbReference type="RefSeq" id="WP_136404116.1">
    <property type="nucleotide sequence ID" value="NZ_SSNZ01000009.1"/>
</dbReference>
<dbReference type="InterPro" id="IPR036890">
    <property type="entry name" value="HATPase_C_sf"/>
</dbReference>
<dbReference type="Gene3D" id="1.25.40.10">
    <property type="entry name" value="Tetratricopeptide repeat domain"/>
    <property type="match status" value="3"/>
</dbReference>
<dbReference type="PANTHER" id="PTHR34220:SF7">
    <property type="entry name" value="SENSOR HISTIDINE KINASE YPDA"/>
    <property type="match status" value="1"/>
</dbReference>
<dbReference type="InterPro" id="IPR050640">
    <property type="entry name" value="Bact_2-comp_sensor_kinase"/>
</dbReference>
<reference evidence="4 5" key="1">
    <citation type="submission" date="2019-04" db="EMBL/GenBank/DDBJ databases">
        <title>Flavobacterium sp. nov. isolated from construction timber.</title>
        <authorList>
            <person name="Lin S.-Y."/>
            <person name="Chang C.-T."/>
            <person name="Young C.-C."/>
        </authorList>
    </citation>
    <scope>NUCLEOTIDE SEQUENCE [LARGE SCALE GENOMIC DNA]</scope>
    <source>
        <strain evidence="4 5">CC-CTC003</strain>
    </source>
</reference>
<dbReference type="AlphaFoldDB" id="A0A4S3ZRP0"/>
<keyword evidence="5" id="KW-1185">Reference proteome</keyword>
<keyword evidence="1" id="KW-0472">Membrane</keyword>
<sequence>MRYITYILIGLGIGLLTPQQAIAQQINTEKASKSVSGKLSKAADELAKSLDANDEVKIAASYEKLAQEFIDADDPVKGEEYLKKALESFTRLKRKEDIARVTRNLARTQESQNKYKAAISNYQTASAITVDKSAIEVNQNDAKRLQSPQNPAAQYDYVNSNIKLLEKENRSEEVADAYVQKAEMSLKKRNKAEAIESYNQAITFVKDKPEAVIKLKNEIAKVYTADNQFDEAISISEKLLADARARQDFDTEITQLQSLATIYFKKKEPEKATHALKEAYERATEKGKTDAVKKSLERLLNYYRQTGNYKESTQLYEQFFQNYEQLTRKDSAQADQLAFQVTEEKIRQLEKEKVLKDELITKKNTFNYFLIGSMGLLLLLLGLIIKALYSIKTKNKEIALQSLRREMNPHFIFNSLNSVNQFISQNRELEANKYLTSYSKLMRNMMENSNKDFIALGSEIEQLRKYLDLEHMRFEDQFEYTITVDEKLDTETIQIPNMIIQPQLENAIWHGLRYKEEKGLLQLRFLLENGSVVVVIEDNGIGLTKSRELKTKNQKVHQSRGLTNTKERIGLLNELYKKEIALQIVEKTEPETGTIVTLRFSRIEK</sequence>
<feature type="signal peptide" evidence="2">
    <location>
        <begin position="1"/>
        <end position="23"/>
    </location>
</feature>
<dbReference type="Pfam" id="PF13181">
    <property type="entry name" value="TPR_8"/>
    <property type="match status" value="1"/>
</dbReference>
<dbReference type="InterPro" id="IPR019734">
    <property type="entry name" value="TPR_rpt"/>
</dbReference>
<dbReference type="Gene3D" id="3.30.565.10">
    <property type="entry name" value="Histidine kinase-like ATPase, C-terminal domain"/>
    <property type="match status" value="1"/>
</dbReference>
<dbReference type="Pfam" id="PF06580">
    <property type="entry name" value="His_kinase"/>
    <property type="match status" value="1"/>
</dbReference>
<evidence type="ECO:0000259" key="3">
    <source>
        <dbReference type="Pfam" id="PF06580"/>
    </source>
</evidence>
<dbReference type="PANTHER" id="PTHR34220">
    <property type="entry name" value="SENSOR HISTIDINE KINASE YPDA"/>
    <property type="match status" value="1"/>
</dbReference>
<dbReference type="EMBL" id="SSNZ01000009">
    <property type="protein sequence ID" value="THF48215.1"/>
    <property type="molecule type" value="Genomic_DNA"/>
</dbReference>
<accession>A0A4S3ZRP0</accession>
<dbReference type="SMART" id="SM00028">
    <property type="entry name" value="TPR"/>
    <property type="match status" value="4"/>
</dbReference>
<dbReference type="InterPro" id="IPR011990">
    <property type="entry name" value="TPR-like_helical_dom_sf"/>
</dbReference>
<dbReference type="Pfam" id="PF13424">
    <property type="entry name" value="TPR_12"/>
    <property type="match status" value="1"/>
</dbReference>
<protein>
    <submittedName>
        <fullName evidence="4">Tetratricopeptide repeat protein</fullName>
    </submittedName>
</protein>
<name>A0A4S3ZRP0_9FLAO</name>
<dbReference type="GO" id="GO:0016020">
    <property type="term" value="C:membrane"/>
    <property type="evidence" value="ECO:0007669"/>
    <property type="project" value="InterPro"/>
</dbReference>
<feature type="chain" id="PRO_5020194335" evidence="2">
    <location>
        <begin position="24"/>
        <end position="605"/>
    </location>
</feature>
<evidence type="ECO:0000313" key="4">
    <source>
        <dbReference type="EMBL" id="THF48215.1"/>
    </source>
</evidence>
<feature type="transmembrane region" description="Helical" evidence="1">
    <location>
        <begin position="366"/>
        <end position="389"/>
    </location>
</feature>
<gene>
    <name evidence="4" type="ORF">E6C50_15345</name>
</gene>
<keyword evidence="2" id="KW-0732">Signal</keyword>
<dbReference type="Proteomes" id="UP000307507">
    <property type="component" value="Unassembled WGS sequence"/>
</dbReference>
<evidence type="ECO:0000313" key="5">
    <source>
        <dbReference type="Proteomes" id="UP000307507"/>
    </source>
</evidence>
<keyword evidence="1" id="KW-1133">Transmembrane helix</keyword>
<keyword evidence="1" id="KW-0812">Transmembrane</keyword>
<evidence type="ECO:0000256" key="2">
    <source>
        <dbReference type="SAM" id="SignalP"/>
    </source>
</evidence>
<comment type="caution">
    <text evidence="4">The sequence shown here is derived from an EMBL/GenBank/DDBJ whole genome shotgun (WGS) entry which is preliminary data.</text>
</comment>
<dbReference type="SUPFAM" id="SSF48452">
    <property type="entry name" value="TPR-like"/>
    <property type="match status" value="2"/>
</dbReference>
<feature type="domain" description="Signal transduction histidine kinase internal region" evidence="3">
    <location>
        <begin position="400"/>
        <end position="478"/>
    </location>
</feature>
<organism evidence="4 5">
    <name type="scientific">Flavobacterium supellecticarium</name>
    <dbReference type="NCBI Taxonomy" id="2565924"/>
    <lineage>
        <taxon>Bacteria</taxon>
        <taxon>Pseudomonadati</taxon>
        <taxon>Bacteroidota</taxon>
        <taxon>Flavobacteriia</taxon>
        <taxon>Flavobacteriales</taxon>
        <taxon>Flavobacteriaceae</taxon>
        <taxon>Flavobacterium</taxon>
    </lineage>
</organism>
<proteinExistence type="predicted"/>
<evidence type="ECO:0000256" key="1">
    <source>
        <dbReference type="SAM" id="Phobius"/>
    </source>
</evidence>
<dbReference type="SUPFAM" id="SSF55874">
    <property type="entry name" value="ATPase domain of HSP90 chaperone/DNA topoisomerase II/histidine kinase"/>
    <property type="match status" value="1"/>
</dbReference>
<dbReference type="GO" id="GO:0000155">
    <property type="term" value="F:phosphorelay sensor kinase activity"/>
    <property type="evidence" value="ECO:0007669"/>
    <property type="project" value="InterPro"/>
</dbReference>